<dbReference type="InterPro" id="IPR027417">
    <property type="entry name" value="P-loop_NTPase"/>
</dbReference>
<evidence type="ECO:0000256" key="2">
    <source>
        <dbReference type="ARBA" id="ARBA00022741"/>
    </source>
</evidence>
<evidence type="ECO:0000256" key="1">
    <source>
        <dbReference type="ARBA" id="ARBA00022448"/>
    </source>
</evidence>
<dbReference type="InterPro" id="IPR051120">
    <property type="entry name" value="ABC_AA/LPS_Transport"/>
</dbReference>
<dbReference type="OrthoDB" id="8724465at2"/>
<reference evidence="5 6" key="1">
    <citation type="submission" date="2019-03" db="EMBL/GenBank/DDBJ databases">
        <title>Genomic Encyclopedia of Type Strains, Phase IV (KMG-IV): sequencing the most valuable type-strain genomes for metagenomic binning, comparative biology and taxonomic classification.</title>
        <authorList>
            <person name="Goeker M."/>
        </authorList>
    </citation>
    <scope>NUCLEOTIDE SEQUENCE [LARGE SCALE GENOMIC DNA]</scope>
    <source>
        <strain evidence="5 6">DSM 45361</strain>
    </source>
</reference>
<gene>
    <name evidence="5" type="ORF">EV186_103785</name>
</gene>
<dbReference type="Proteomes" id="UP000295444">
    <property type="component" value="Unassembled WGS sequence"/>
</dbReference>
<dbReference type="PANTHER" id="PTHR45772">
    <property type="entry name" value="CONSERVED COMPONENT OF ABC TRANSPORTER FOR NATURAL AMINO ACIDS-RELATED"/>
    <property type="match status" value="1"/>
</dbReference>
<dbReference type="RefSeq" id="WP_133850956.1">
    <property type="nucleotide sequence ID" value="NZ_SNXZ01000003.1"/>
</dbReference>
<proteinExistence type="predicted"/>
<evidence type="ECO:0000256" key="3">
    <source>
        <dbReference type="ARBA" id="ARBA00022840"/>
    </source>
</evidence>
<dbReference type="InterPro" id="IPR032823">
    <property type="entry name" value="BCA_ABC_TP_C"/>
</dbReference>
<organism evidence="5 6">
    <name type="scientific">Labedaea rhizosphaerae</name>
    <dbReference type="NCBI Taxonomy" id="598644"/>
    <lineage>
        <taxon>Bacteria</taxon>
        <taxon>Bacillati</taxon>
        <taxon>Actinomycetota</taxon>
        <taxon>Actinomycetes</taxon>
        <taxon>Pseudonocardiales</taxon>
        <taxon>Pseudonocardiaceae</taxon>
        <taxon>Labedaea</taxon>
    </lineage>
</organism>
<dbReference type="Pfam" id="PF00005">
    <property type="entry name" value="ABC_tran"/>
    <property type="match status" value="1"/>
</dbReference>
<keyword evidence="3 5" id="KW-0067">ATP-binding</keyword>
<dbReference type="FunFam" id="3.40.50.300:FF:000421">
    <property type="entry name" value="Branched-chain amino acid ABC transporter ATP-binding protein"/>
    <property type="match status" value="1"/>
</dbReference>
<dbReference type="InterPro" id="IPR003439">
    <property type="entry name" value="ABC_transporter-like_ATP-bd"/>
</dbReference>
<dbReference type="SUPFAM" id="SSF52540">
    <property type="entry name" value="P-loop containing nucleoside triphosphate hydrolases"/>
    <property type="match status" value="1"/>
</dbReference>
<accession>A0A4V3CZF2</accession>
<sequence>MTNAEQPLLSVAGVTVRFGGLVALSDVSLEVAPRTVVGVIGPNGAGKTTLFNVVCGFVRPKQGTLSWRGTTLRNHRPDQLANLGIARTLQGLGLFAGLSVLHNVMAGADRTAKSGLAASVLGSRGAARGERDLRAKAMTALATLGIADTAHRYPGELPYGVQKRAALARALAAEPELLLLDEPASGLSEQDMAELVTHLRTLREDMAIMLVEHHVDLVMRVCDRVVVLNFGEVIAEGDPAKVRNDPLVTEAYLGDPARERDSA</sequence>
<keyword evidence="6" id="KW-1185">Reference proteome</keyword>
<dbReference type="SMART" id="SM00382">
    <property type="entry name" value="AAA"/>
    <property type="match status" value="1"/>
</dbReference>
<dbReference type="Gene3D" id="3.40.50.300">
    <property type="entry name" value="P-loop containing nucleotide triphosphate hydrolases"/>
    <property type="match status" value="1"/>
</dbReference>
<name>A0A4V3CZF2_LABRH</name>
<evidence type="ECO:0000313" key="6">
    <source>
        <dbReference type="Proteomes" id="UP000295444"/>
    </source>
</evidence>
<dbReference type="Pfam" id="PF12399">
    <property type="entry name" value="BCA_ABC_TP_C"/>
    <property type="match status" value="1"/>
</dbReference>
<dbReference type="GO" id="GO:0016887">
    <property type="term" value="F:ATP hydrolysis activity"/>
    <property type="evidence" value="ECO:0007669"/>
    <property type="project" value="InterPro"/>
</dbReference>
<feature type="domain" description="ABC transporter" evidence="4">
    <location>
        <begin position="9"/>
        <end position="255"/>
    </location>
</feature>
<evidence type="ECO:0000313" key="5">
    <source>
        <dbReference type="EMBL" id="TDP97808.1"/>
    </source>
</evidence>
<dbReference type="GO" id="GO:0005886">
    <property type="term" value="C:plasma membrane"/>
    <property type="evidence" value="ECO:0007669"/>
    <property type="project" value="TreeGrafter"/>
</dbReference>
<evidence type="ECO:0000259" key="4">
    <source>
        <dbReference type="PROSITE" id="PS50893"/>
    </source>
</evidence>
<protein>
    <submittedName>
        <fullName evidence="5">Amino acid/amide ABC transporter ATP-binding protein 1 (HAAT family)</fullName>
    </submittedName>
</protein>
<dbReference type="GO" id="GO:0005524">
    <property type="term" value="F:ATP binding"/>
    <property type="evidence" value="ECO:0007669"/>
    <property type="project" value="UniProtKB-KW"/>
</dbReference>
<dbReference type="EMBL" id="SNXZ01000003">
    <property type="protein sequence ID" value="TDP97808.1"/>
    <property type="molecule type" value="Genomic_DNA"/>
</dbReference>
<comment type="caution">
    <text evidence="5">The sequence shown here is derived from an EMBL/GenBank/DDBJ whole genome shotgun (WGS) entry which is preliminary data.</text>
</comment>
<keyword evidence="1" id="KW-0813">Transport</keyword>
<dbReference type="AlphaFoldDB" id="A0A4V3CZF2"/>
<dbReference type="InterPro" id="IPR003593">
    <property type="entry name" value="AAA+_ATPase"/>
</dbReference>
<dbReference type="PANTHER" id="PTHR45772:SF4">
    <property type="entry name" value="ABC TRANSPORTER ATP-BINDING PROTEIN"/>
    <property type="match status" value="1"/>
</dbReference>
<keyword evidence="2" id="KW-0547">Nucleotide-binding</keyword>
<dbReference type="PROSITE" id="PS50893">
    <property type="entry name" value="ABC_TRANSPORTER_2"/>
    <property type="match status" value="1"/>
</dbReference>